<dbReference type="WBParaSite" id="maker-unitig_32358-snap-gene-0.1-mRNA-1">
    <property type="protein sequence ID" value="maker-unitig_32358-snap-gene-0.1-mRNA-1"/>
    <property type="gene ID" value="maker-unitig_32358-snap-gene-0.1"/>
</dbReference>
<evidence type="ECO:0000313" key="2">
    <source>
        <dbReference type="Proteomes" id="UP000095280"/>
    </source>
</evidence>
<accession>A0A1I8FF05</accession>
<keyword evidence="2" id="KW-1185">Reference proteome</keyword>
<evidence type="ECO:0000256" key="1">
    <source>
        <dbReference type="SAM" id="MobiDB-lite"/>
    </source>
</evidence>
<reference evidence="3" key="1">
    <citation type="submission" date="2016-11" db="UniProtKB">
        <authorList>
            <consortium name="WormBaseParasite"/>
        </authorList>
    </citation>
    <scope>IDENTIFICATION</scope>
</reference>
<protein>
    <submittedName>
        <fullName evidence="3">Uncharacterized protein</fullName>
    </submittedName>
</protein>
<dbReference type="AlphaFoldDB" id="A0A1I8FF05"/>
<dbReference type="Proteomes" id="UP000095280">
    <property type="component" value="Unplaced"/>
</dbReference>
<proteinExistence type="predicted"/>
<organism evidence="2 3">
    <name type="scientific">Macrostomum lignano</name>
    <dbReference type="NCBI Taxonomy" id="282301"/>
    <lineage>
        <taxon>Eukaryota</taxon>
        <taxon>Metazoa</taxon>
        <taxon>Spiralia</taxon>
        <taxon>Lophotrochozoa</taxon>
        <taxon>Platyhelminthes</taxon>
        <taxon>Rhabditophora</taxon>
        <taxon>Macrostomorpha</taxon>
        <taxon>Macrostomida</taxon>
        <taxon>Macrostomidae</taxon>
        <taxon>Macrostomum</taxon>
    </lineage>
</organism>
<feature type="compositionally biased region" description="Low complexity" evidence="1">
    <location>
        <begin position="123"/>
        <end position="134"/>
    </location>
</feature>
<feature type="compositionally biased region" description="Basic and acidic residues" evidence="1">
    <location>
        <begin position="10"/>
        <end position="22"/>
    </location>
</feature>
<evidence type="ECO:0000313" key="3">
    <source>
        <dbReference type="WBParaSite" id="maker-unitig_32358-snap-gene-0.1-mRNA-1"/>
    </source>
</evidence>
<name>A0A1I8FF05_9PLAT</name>
<sequence>YTAGSRPHHERQLPECPTERPSRLSNCCCCSPPPALTAEDALPDLISDAVHQACHRPGDARVYIVGCLVLTLTASVLPQYHACWPTRLSTTLPSSTSPSTSPSSLQPRQGGIRPPGTGRDGRASSASTAASASPRQRRRRKSCRASSSSSIKRHFC</sequence>
<feature type="compositionally biased region" description="Low complexity" evidence="1">
    <location>
        <begin position="90"/>
        <end position="109"/>
    </location>
</feature>
<feature type="region of interest" description="Disordered" evidence="1">
    <location>
        <begin position="1"/>
        <end position="23"/>
    </location>
</feature>
<feature type="region of interest" description="Disordered" evidence="1">
    <location>
        <begin position="90"/>
        <end position="156"/>
    </location>
</feature>